<dbReference type="Gene3D" id="3.40.50.300">
    <property type="entry name" value="P-loop containing nucleotide triphosphate hydrolases"/>
    <property type="match status" value="1"/>
</dbReference>
<dbReference type="InterPro" id="IPR038727">
    <property type="entry name" value="NadR/Ttd14_AAA_dom"/>
</dbReference>
<organism evidence="2">
    <name type="scientific">freshwater metagenome</name>
    <dbReference type="NCBI Taxonomy" id="449393"/>
    <lineage>
        <taxon>unclassified sequences</taxon>
        <taxon>metagenomes</taxon>
        <taxon>ecological metagenomes</taxon>
    </lineage>
</organism>
<protein>
    <submittedName>
        <fullName evidence="2">Unannotated protein</fullName>
    </submittedName>
</protein>
<dbReference type="EMBL" id="CAEZSR010000195">
    <property type="protein sequence ID" value="CAB4586768.1"/>
    <property type="molecule type" value="Genomic_DNA"/>
</dbReference>
<sequence length="183" mass="20767">MHSFAGAVGRSGRSVEVGREVVRYSPLGMNERATPEAQLWVIMAQIREELELRSRAEVLVLDRAVIDNFAYFLRVTKGEDPFDVTPLVARWSTTYDLYVRLRPDTPLVADGVRSTNERFRNEIEKILDVVIPRYVPDDRLVELWASEVTDSFDWPGLVERLCGPPPPGPVVPRPVTFAPTLFD</sequence>
<dbReference type="Pfam" id="PF13521">
    <property type="entry name" value="AAA_28"/>
    <property type="match status" value="1"/>
</dbReference>
<evidence type="ECO:0000259" key="1">
    <source>
        <dbReference type="Pfam" id="PF13521"/>
    </source>
</evidence>
<dbReference type="AlphaFoldDB" id="A0A6J6FQH0"/>
<dbReference type="InterPro" id="IPR027417">
    <property type="entry name" value="P-loop_NTPase"/>
</dbReference>
<proteinExistence type="predicted"/>
<name>A0A6J6FQH0_9ZZZZ</name>
<feature type="domain" description="NadR/Ttd14 AAA" evidence="1">
    <location>
        <begin position="42"/>
        <end position="127"/>
    </location>
</feature>
<evidence type="ECO:0000313" key="2">
    <source>
        <dbReference type="EMBL" id="CAB4586768.1"/>
    </source>
</evidence>
<reference evidence="2" key="1">
    <citation type="submission" date="2020-05" db="EMBL/GenBank/DDBJ databases">
        <authorList>
            <person name="Chiriac C."/>
            <person name="Salcher M."/>
            <person name="Ghai R."/>
            <person name="Kavagutti S V."/>
        </authorList>
    </citation>
    <scope>NUCLEOTIDE SEQUENCE</scope>
</reference>
<gene>
    <name evidence="2" type="ORF">UFOPK1493_03478</name>
</gene>
<accession>A0A6J6FQH0</accession>